<keyword evidence="7" id="KW-1185">Reference proteome</keyword>
<dbReference type="PROSITE" id="PS51077">
    <property type="entry name" value="HTH_ICLR"/>
    <property type="match status" value="1"/>
</dbReference>
<proteinExistence type="predicted"/>
<accession>A0ABN1CXC6</accession>
<keyword evidence="3" id="KW-0804">Transcription</keyword>
<name>A0ABN1CXC6_SACER</name>
<dbReference type="SUPFAM" id="SSF46785">
    <property type="entry name" value="Winged helix' DNA-binding domain"/>
    <property type="match status" value="1"/>
</dbReference>
<dbReference type="SUPFAM" id="SSF55781">
    <property type="entry name" value="GAF domain-like"/>
    <property type="match status" value="1"/>
</dbReference>
<dbReference type="Gene3D" id="1.10.10.10">
    <property type="entry name" value="Winged helix-like DNA-binding domain superfamily/Winged helix DNA-binding domain"/>
    <property type="match status" value="1"/>
</dbReference>
<gene>
    <name evidence="6" type="ORF">GCM10009533_29750</name>
</gene>
<dbReference type="InterPro" id="IPR050707">
    <property type="entry name" value="HTH_MetabolicPath_Reg"/>
</dbReference>
<dbReference type="SMART" id="SM00346">
    <property type="entry name" value="HTH_ICLR"/>
    <property type="match status" value="1"/>
</dbReference>
<sequence length="270" mass="28900">MAAHDPDAPRERGTAAPTVASRLFRILDAFSAQRPAMTLSSISRHSGLALTTTHRLVGELARWGALERDAAGHYRIGLRLHELAALAPRGMFLREIAMPFLGDLYEATHQNVQLGVLDGTEVVYVERLSGRGAVPVASRPGGRLPLHATGVGLVLLAHADGDFQEEVLRAPLKRFTDRTISSADRLRRVLADVRRDGYVISDRQIELSTLSVAAPVRDHTDTVVASLSIVVPAAEVDPMTLVPAVRAAARGISRALGSATPLAGRNPKTG</sequence>
<dbReference type="InterPro" id="IPR014757">
    <property type="entry name" value="Tscrpt_reg_IclR_C"/>
</dbReference>
<dbReference type="InterPro" id="IPR036388">
    <property type="entry name" value="WH-like_DNA-bd_sf"/>
</dbReference>
<dbReference type="EMBL" id="BAAAGS010000017">
    <property type="protein sequence ID" value="GAA0528536.1"/>
    <property type="molecule type" value="Genomic_DNA"/>
</dbReference>
<dbReference type="PANTHER" id="PTHR30136:SF24">
    <property type="entry name" value="HTH-TYPE TRANSCRIPTIONAL REPRESSOR ALLR"/>
    <property type="match status" value="1"/>
</dbReference>
<evidence type="ECO:0000256" key="3">
    <source>
        <dbReference type="ARBA" id="ARBA00023163"/>
    </source>
</evidence>
<evidence type="ECO:0000313" key="6">
    <source>
        <dbReference type="EMBL" id="GAA0528536.1"/>
    </source>
</evidence>
<evidence type="ECO:0000259" key="5">
    <source>
        <dbReference type="PROSITE" id="PS51078"/>
    </source>
</evidence>
<dbReference type="RefSeq" id="WP_009944248.1">
    <property type="nucleotide sequence ID" value="NZ_BAAAGS010000017.1"/>
</dbReference>
<protein>
    <submittedName>
        <fullName evidence="6">IclR family transcriptional regulator</fullName>
    </submittedName>
</protein>
<organism evidence="6 7">
    <name type="scientific">Saccharopolyspora erythraea</name>
    <name type="common">Streptomyces erythraeus</name>
    <dbReference type="NCBI Taxonomy" id="1836"/>
    <lineage>
        <taxon>Bacteria</taxon>
        <taxon>Bacillati</taxon>
        <taxon>Actinomycetota</taxon>
        <taxon>Actinomycetes</taxon>
        <taxon>Pseudonocardiales</taxon>
        <taxon>Pseudonocardiaceae</taxon>
        <taxon>Saccharopolyspora</taxon>
    </lineage>
</organism>
<dbReference type="Proteomes" id="UP001500729">
    <property type="component" value="Unassembled WGS sequence"/>
</dbReference>
<feature type="domain" description="HTH iclR-type" evidence="4">
    <location>
        <begin position="17"/>
        <end position="78"/>
    </location>
</feature>
<dbReference type="InterPro" id="IPR005471">
    <property type="entry name" value="Tscrpt_reg_IclR_N"/>
</dbReference>
<dbReference type="PROSITE" id="PS51078">
    <property type="entry name" value="ICLR_ED"/>
    <property type="match status" value="1"/>
</dbReference>
<evidence type="ECO:0000313" key="7">
    <source>
        <dbReference type="Proteomes" id="UP001500729"/>
    </source>
</evidence>
<dbReference type="InterPro" id="IPR036390">
    <property type="entry name" value="WH_DNA-bd_sf"/>
</dbReference>
<dbReference type="Pfam" id="PF09339">
    <property type="entry name" value="HTH_IclR"/>
    <property type="match status" value="1"/>
</dbReference>
<dbReference type="Pfam" id="PF01614">
    <property type="entry name" value="IclR_C"/>
    <property type="match status" value="1"/>
</dbReference>
<evidence type="ECO:0000256" key="2">
    <source>
        <dbReference type="ARBA" id="ARBA00023125"/>
    </source>
</evidence>
<keyword evidence="1" id="KW-0805">Transcription regulation</keyword>
<dbReference type="Gene3D" id="3.30.450.40">
    <property type="match status" value="1"/>
</dbReference>
<feature type="domain" description="IclR-ED" evidence="5">
    <location>
        <begin position="79"/>
        <end position="258"/>
    </location>
</feature>
<evidence type="ECO:0000256" key="1">
    <source>
        <dbReference type="ARBA" id="ARBA00023015"/>
    </source>
</evidence>
<reference evidence="6 7" key="1">
    <citation type="journal article" date="2019" name="Int. J. Syst. Evol. Microbiol.">
        <title>The Global Catalogue of Microorganisms (GCM) 10K type strain sequencing project: providing services to taxonomists for standard genome sequencing and annotation.</title>
        <authorList>
            <consortium name="The Broad Institute Genomics Platform"/>
            <consortium name="The Broad Institute Genome Sequencing Center for Infectious Disease"/>
            <person name="Wu L."/>
            <person name="Ma J."/>
        </authorList>
    </citation>
    <scope>NUCLEOTIDE SEQUENCE [LARGE SCALE GENOMIC DNA]</scope>
    <source>
        <strain evidence="6 7">JCM 10303</strain>
    </source>
</reference>
<comment type="caution">
    <text evidence="6">The sequence shown here is derived from an EMBL/GenBank/DDBJ whole genome shotgun (WGS) entry which is preliminary data.</text>
</comment>
<dbReference type="PANTHER" id="PTHR30136">
    <property type="entry name" value="HELIX-TURN-HELIX TRANSCRIPTIONAL REGULATOR, ICLR FAMILY"/>
    <property type="match status" value="1"/>
</dbReference>
<keyword evidence="2" id="KW-0238">DNA-binding</keyword>
<dbReference type="InterPro" id="IPR029016">
    <property type="entry name" value="GAF-like_dom_sf"/>
</dbReference>
<evidence type="ECO:0000259" key="4">
    <source>
        <dbReference type="PROSITE" id="PS51077"/>
    </source>
</evidence>